<dbReference type="GO" id="GO:0006633">
    <property type="term" value="P:fatty acid biosynthetic process"/>
    <property type="evidence" value="ECO:0007669"/>
    <property type="project" value="TreeGrafter"/>
</dbReference>
<evidence type="ECO:0000256" key="4">
    <source>
        <dbReference type="ARBA" id="ARBA00022840"/>
    </source>
</evidence>
<dbReference type="InterPro" id="IPR000873">
    <property type="entry name" value="AMP-dep_synth/lig_dom"/>
</dbReference>
<accession>A0A9X9XF76</accession>
<dbReference type="PANTHER" id="PTHR43605">
    <property type="entry name" value="ACYL-COENZYME A SYNTHETASE"/>
    <property type="match status" value="1"/>
</dbReference>
<reference evidence="8" key="1">
    <citation type="submission" date="2020-01" db="EMBL/GenBank/DDBJ databases">
        <authorList>
            <person name="Rat A."/>
        </authorList>
    </citation>
    <scope>NUCLEOTIDE SEQUENCE</scope>
    <source>
        <strain evidence="8">LMG 31228</strain>
    </source>
</reference>
<proteinExistence type="inferred from homology"/>
<evidence type="ECO:0000259" key="6">
    <source>
        <dbReference type="Pfam" id="PF00501"/>
    </source>
</evidence>
<dbReference type="InterPro" id="IPR045851">
    <property type="entry name" value="AMP-bd_C_sf"/>
</dbReference>
<reference evidence="8" key="2">
    <citation type="journal article" date="2021" name="Syst. Appl. Microbiol.">
        <title>Roseomonas hellenica sp. nov., isolated from roots of wild-growing Alkanna tinctoria.</title>
        <authorList>
            <person name="Rat A."/>
            <person name="Naranjo H.D."/>
            <person name="Lebbe L."/>
            <person name="Cnockaert M."/>
            <person name="Krigas N."/>
            <person name="Grigoriadou K."/>
            <person name="Maloupa E."/>
            <person name="Willems A."/>
        </authorList>
    </citation>
    <scope>NUCLEOTIDE SEQUENCE</scope>
    <source>
        <strain evidence="8">LMG 31228</strain>
    </source>
</reference>
<dbReference type="GO" id="GO:0006637">
    <property type="term" value="P:acyl-CoA metabolic process"/>
    <property type="evidence" value="ECO:0007669"/>
    <property type="project" value="TreeGrafter"/>
</dbReference>
<dbReference type="InterPro" id="IPR025110">
    <property type="entry name" value="AMP-bd_C"/>
</dbReference>
<evidence type="ECO:0000256" key="5">
    <source>
        <dbReference type="SAM" id="MobiDB-lite"/>
    </source>
</evidence>
<evidence type="ECO:0000313" key="8">
    <source>
        <dbReference type="EMBL" id="MBR0682362.1"/>
    </source>
</evidence>
<comment type="similarity">
    <text evidence="1">Belongs to the ATP-dependent AMP-binding enzyme family.</text>
</comment>
<dbReference type="GO" id="GO:0016405">
    <property type="term" value="F:CoA-ligase activity"/>
    <property type="evidence" value="ECO:0007669"/>
    <property type="project" value="UniProtKB-ARBA"/>
</dbReference>
<dbReference type="EMBL" id="JAAEDL010000018">
    <property type="protein sequence ID" value="MBR0682362.1"/>
    <property type="molecule type" value="Genomic_DNA"/>
</dbReference>
<dbReference type="AlphaFoldDB" id="A0A9X9XF76"/>
<sequence length="533" mass="56086">MTQPPGVTTESQRHPAGCQPKGAAEHGHNLSGDPAAAPQPRDIATACCDALADGSRRVALLHLRRDGQVERVSYDTLRATSSRLGHVLRARGVQRGDRIGILLPPGPEAVIACLATFRLGGIAVLLGRRCGSEALAERLRETDCAAVIADAAGVCALAAVPLGSRGPRLVFCTDGAAPGTLSLWPEMARAREEIPAVTLDAEMPAMILDGAKAPHRVLHAQRAVAARRAGLRMLLGGSPEPGSLLWAPVDWARHGGLLDTVLPALALGLPLLTQATESFDAGRAARLLAQGEVRHAVLPARALRLLRDAGLRHAHRLRSLGSFDGPLEPELHDWVRETFGLPLVEGQACAEGGALAIDGRVVPGRRVAVLGPDGVPRRPGEEGMVALCRPDPGLFIGYWRDAQATAAAYRGPWLLTGLRGAMDGAGRLSPPTGDAERVEVEHCLLQHPSVAMAAVLAAPEASRATALIVPRPEARPGPDLAAELRRFLRARLEADRCPHRVAFARRLPGDVAGPAMRQALERTIGIGAGGAEC</sequence>
<dbReference type="RefSeq" id="WP_211847894.1">
    <property type="nucleotide sequence ID" value="NZ_JAAEDL010000018.1"/>
</dbReference>
<gene>
    <name evidence="8" type="ORF">GXW74_17860</name>
</gene>
<dbReference type="Pfam" id="PF13193">
    <property type="entry name" value="AMP-binding_C"/>
    <property type="match status" value="1"/>
</dbReference>
<keyword evidence="3" id="KW-0547">Nucleotide-binding</keyword>
<keyword evidence="9" id="KW-1185">Reference proteome</keyword>
<name>A0A9X9XF76_9PROT</name>
<dbReference type="GO" id="GO:0015645">
    <property type="term" value="F:fatty acid ligase activity"/>
    <property type="evidence" value="ECO:0007669"/>
    <property type="project" value="TreeGrafter"/>
</dbReference>
<dbReference type="Gene3D" id="3.40.50.12780">
    <property type="entry name" value="N-terminal domain of ligase-like"/>
    <property type="match status" value="1"/>
</dbReference>
<dbReference type="InterPro" id="IPR042099">
    <property type="entry name" value="ANL_N_sf"/>
</dbReference>
<organism evidence="8 9">
    <name type="scientific">Neoroseomonas eburnea</name>
    <dbReference type="NCBI Taxonomy" id="1346889"/>
    <lineage>
        <taxon>Bacteria</taxon>
        <taxon>Pseudomonadati</taxon>
        <taxon>Pseudomonadota</taxon>
        <taxon>Alphaproteobacteria</taxon>
        <taxon>Acetobacterales</taxon>
        <taxon>Acetobacteraceae</taxon>
        <taxon>Neoroseomonas</taxon>
    </lineage>
</organism>
<comment type="caution">
    <text evidence="8">The sequence shown here is derived from an EMBL/GenBank/DDBJ whole genome shotgun (WGS) entry which is preliminary data.</text>
</comment>
<evidence type="ECO:0000313" key="9">
    <source>
        <dbReference type="Proteomes" id="UP001138709"/>
    </source>
</evidence>
<feature type="domain" description="AMP-dependent synthetase/ligase" evidence="6">
    <location>
        <begin position="57"/>
        <end position="399"/>
    </location>
</feature>
<dbReference type="InterPro" id="IPR051087">
    <property type="entry name" value="Mitochondrial_ACSM"/>
</dbReference>
<dbReference type="SUPFAM" id="SSF56801">
    <property type="entry name" value="Acetyl-CoA synthetase-like"/>
    <property type="match status" value="1"/>
</dbReference>
<evidence type="ECO:0000256" key="1">
    <source>
        <dbReference type="ARBA" id="ARBA00006432"/>
    </source>
</evidence>
<feature type="compositionally biased region" description="Polar residues" evidence="5">
    <location>
        <begin position="1"/>
        <end position="10"/>
    </location>
</feature>
<dbReference type="Proteomes" id="UP001138709">
    <property type="component" value="Unassembled WGS sequence"/>
</dbReference>
<dbReference type="Pfam" id="PF00501">
    <property type="entry name" value="AMP-binding"/>
    <property type="match status" value="1"/>
</dbReference>
<dbReference type="PANTHER" id="PTHR43605:SF10">
    <property type="entry name" value="ACYL-COA SYNTHETASE MEDIUM CHAIN FAMILY MEMBER 3"/>
    <property type="match status" value="1"/>
</dbReference>
<evidence type="ECO:0000259" key="7">
    <source>
        <dbReference type="Pfam" id="PF13193"/>
    </source>
</evidence>
<evidence type="ECO:0000256" key="3">
    <source>
        <dbReference type="ARBA" id="ARBA00022741"/>
    </source>
</evidence>
<feature type="domain" description="AMP-binding enzyme C-terminal" evidence="7">
    <location>
        <begin position="439"/>
        <end position="508"/>
    </location>
</feature>
<evidence type="ECO:0000256" key="2">
    <source>
        <dbReference type="ARBA" id="ARBA00022598"/>
    </source>
</evidence>
<keyword evidence="2" id="KW-0436">Ligase</keyword>
<dbReference type="Gene3D" id="3.30.300.30">
    <property type="match status" value="1"/>
</dbReference>
<protein>
    <submittedName>
        <fullName evidence="8">AMP-binding protein</fullName>
    </submittedName>
</protein>
<dbReference type="GO" id="GO:0004321">
    <property type="term" value="F:fatty-acyl-CoA synthase activity"/>
    <property type="evidence" value="ECO:0007669"/>
    <property type="project" value="TreeGrafter"/>
</dbReference>
<feature type="region of interest" description="Disordered" evidence="5">
    <location>
        <begin position="1"/>
        <end position="38"/>
    </location>
</feature>
<keyword evidence="4" id="KW-0067">ATP-binding</keyword>
<dbReference type="GO" id="GO:0005524">
    <property type="term" value="F:ATP binding"/>
    <property type="evidence" value="ECO:0007669"/>
    <property type="project" value="UniProtKB-KW"/>
</dbReference>